<keyword evidence="1" id="KW-0472">Membrane</keyword>
<sequence length="156" mass="17848">MSVQRTTSQVDCTLLPPIPSDSTNQASIRINKFTIHFTYLLLNIFPNFFCSYIVYNHSEISHQKYKYIATFHISSHYTELLLFEVIDSCCIQFVYWDTFVTVVIDSPCITTCFGYEVVLMVVGNIIITAAPWISCNRPASMPDCSHQSGFHLKKTL</sequence>
<proteinExistence type="predicted"/>
<evidence type="ECO:0000313" key="3">
    <source>
        <dbReference type="Proteomes" id="UP000554482"/>
    </source>
</evidence>
<dbReference type="AlphaFoldDB" id="A0A7J6V0I9"/>
<keyword evidence="1" id="KW-0812">Transmembrane</keyword>
<protein>
    <submittedName>
        <fullName evidence="2">Uncharacterized protein</fullName>
    </submittedName>
</protein>
<keyword evidence="3" id="KW-1185">Reference proteome</keyword>
<feature type="transmembrane region" description="Helical" evidence="1">
    <location>
        <begin position="37"/>
        <end position="55"/>
    </location>
</feature>
<organism evidence="2 3">
    <name type="scientific">Thalictrum thalictroides</name>
    <name type="common">Rue-anemone</name>
    <name type="synonym">Anemone thalictroides</name>
    <dbReference type="NCBI Taxonomy" id="46969"/>
    <lineage>
        <taxon>Eukaryota</taxon>
        <taxon>Viridiplantae</taxon>
        <taxon>Streptophyta</taxon>
        <taxon>Embryophyta</taxon>
        <taxon>Tracheophyta</taxon>
        <taxon>Spermatophyta</taxon>
        <taxon>Magnoliopsida</taxon>
        <taxon>Ranunculales</taxon>
        <taxon>Ranunculaceae</taxon>
        <taxon>Thalictroideae</taxon>
        <taxon>Thalictrum</taxon>
    </lineage>
</organism>
<keyword evidence="1" id="KW-1133">Transmembrane helix</keyword>
<comment type="caution">
    <text evidence="2">The sequence shown here is derived from an EMBL/GenBank/DDBJ whole genome shotgun (WGS) entry which is preliminary data.</text>
</comment>
<reference evidence="2 3" key="1">
    <citation type="submission" date="2020-06" db="EMBL/GenBank/DDBJ databases">
        <title>Transcriptomic and genomic resources for Thalictrum thalictroides and T. hernandezii: Facilitating candidate gene discovery in an emerging model plant lineage.</title>
        <authorList>
            <person name="Arias T."/>
            <person name="Riano-Pachon D.M."/>
            <person name="Di Stilio V.S."/>
        </authorList>
    </citation>
    <scope>NUCLEOTIDE SEQUENCE [LARGE SCALE GENOMIC DNA]</scope>
    <source>
        <strain evidence="3">cv. WT478/WT964</strain>
        <tissue evidence="2">Leaves</tissue>
    </source>
</reference>
<gene>
    <name evidence="2" type="ORF">FRX31_031965</name>
</gene>
<dbReference type="Proteomes" id="UP000554482">
    <property type="component" value="Unassembled WGS sequence"/>
</dbReference>
<evidence type="ECO:0000313" key="2">
    <source>
        <dbReference type="EMBL" id="KAF5178449.1"/>
    </source>
</evidence>
<dbReference type="EMBL" id="JABWDY010040052">
    <property type="protein sequence ID" value="KAF5178449.1"/>
    <property type="molecule type" value="Genomic_DNA"/>
</dbReference>
<accession>A0A7J6V0I9</accession>
<name>A0A7J6V0I9_THATH</name>
<evidence type="ECO:0000256" key="1">
    <source>
        <dbReference type="SAM" id="Phobius"/>
    </source>
</evidence>